<dbReference type="AlphaFoldDB" id="A0A7T4R2A3"/>
<dbReference type="RefSeq" id="WP_198570623.1">
    <property type="nucleotide sequence ID" value="NZ_CP066167.1"/>
</dbReference>
<feature type="transmembrane region" description="Helical" evidence="1">
    <location>
        <begin position="93"/>
        <end position="114"/>
    </location>
</feature>
<keyword evidence="3" id="KW-1185">Reference proteome</keyword>
<dbReference type="EMBL" id="CP066167">
    <property type="protein sequence ID" value="QQD19138.1"/>
    <property type="molecule type" value="Genomic_DNA"/>
</dbReference>
<protein>
    <submittedName>
        <fullName evidence="2">Uncharacterized protein</fullName>
    </submittedName>
</protein>
<evidence type="ECO:0000256" key="1">
    <source>
        <dbReference type="SAM" id="Phobius"/>
    </source>
</evidence>
<reference evidence="2 3" key="1">
    <citation type="submission" date="2020-12" db="EMBL/GenBank/DDBJ databases">
        <authorList>
            <person name="Shan Y."/>
        </authorList>
    </citation>
    <scope>NUCLEOTIDE SEQUENCE [LARGE SCALE GENOMIC DNA]</scope>
    <source>
        <strain evidence="3">csc3.9</strain>
    </source>
</reference>
<dbReference type="KEGG" id="snan:I6N98_04595"/>
<feature type="transmembrane region" description="Helical" evidence="1">
    <location>
        <begin position="64"/>
        <end position="86"/>
    </location>
</feature>
<evidence type="ECO:0000313" key="2">
    <source>
        <dbReference type="EMBL" id="QQD19138.1"/>
    </source>
</evidence>
<feature type="transmembrane region" description="Helical" evidence="1">
    <location>
        <begin position="6"/>
        <end position="25"/>
    </location>
</feature>
<proteinExistence type="predicted"/>
<feature type="transmembrane region" description="Helical" evidence="1">
    <location>
        <begin position="37"/>
        <end position="58"/>
    </location>
</feature>
<keyword evidence="1" id="KW-0812">Transmembrane</keyword>
<sequence length="115" mass="12050">MSAYVILFWVFASLAAGGLLIGLCYTTRVSLPSWLGAAHGMAGLFAVGAFFIVNLLHAPQAGVLAWWSLGAFAAGVVGGLLLFRVLFPGKAPIWSMMMHGSVAAVGLYLLYAVAF</sequence>
<dbReference type="Proteomes" id="UP000596063">
    <property type="component" value="Chromosome"/>
</dbReference>
<name>A0A7T4R2A3_9GAMM</name>
<keyword evidence="1" id="KW-1133">Transmembrane helix</keyword>
<accession>A0A7T4R2A3</accession>
<evidence type="ECO:0000313" key="3">
    <source>
        <dbReference type="Proteomes" id="UP000596063"/>
    </source>
</evidence>
<keyword evidence="1" id="KW-0472">Membrane</keyword>
<gene>
    <name evidence="2" type="ORF">I6N98_04595</name>
</gene>
<organism evidence="2 3">
    <name type="scientific">Spongiibacter nanhainus</name>
    <dbReference type="NCBI Taxonomy" id="2794344"/>
    <lineage>
        <taxon>Bacteria</taxon>
        <taxon>Pseudomonadati</taxon>
        <taxon>Pseudomonadota</taxon>
        <taxon>Gammaproteobacteria</taxon>
        <taxon>Cellvibrionales</taxon>
        <taxon>Spongiibacteraceae</taxon>
        <taxon>Spongiibacter</taxon>
    </lineage>
</organism>